<keyword evidence="1" id="KW-0430">Lectin</keyword>
<dbReference type="Gene3D" id="3.10.100.10">
    <property type="entry name" value="Mannose-Binding Protein A, subunit A"/>
    <property type="match status" value="1"/>
</dbReference>
<protein>
    <recommendedName>
        <fullName evidence="3">C-type lectin domain-containing protein</fullName>
    </recommendedName>
</protein>
<accession>A0A671NYV6</accession>
<evidence type="ECO:0000259" key="3">
    <source>
        <dbReference type="PROSITE" id="PS50041"/>
    </source>
</evidence>
<proteinExistence type="predicted"/>
<dbReference type="SUPFAM" id="SSF56436">
    <property type="entry name" value="C-type lectin-like"/>
    <property type="match status" value="1"/>
</dbReference>
<reference evidence="4" key="2">
    <citation type="submission" date="2025-09" db="UniProtKB">
        <authorList>
            <consortium name="Ensembl"/>
        </authorList>
    </citation>
    <scope>IDENTIFICATION</scope>
</reference>
<dbReference type="Proteomes" id="UP000472260">
    <property type="component" value="Unassembled WGS sequence"/>
</dbReference>
<organism evidence="4 5">
    <name type="scientific">Sinocyclocheilus anshuiensis</name>
    <dbReference type="NCBI Taxonomy" id="1608454"/>
    <lineage>
        <taxon>Eukaryota</taxon>
        <taxon>Metazoa</taxon>
        <taxon>Chordata</taxon>
        <taxon>Craniata</taxon>
        <taxon>Vertebrata</taxon>
        <taxon>Euteleostomi</taxon>
        <taxon>Actinopterygii</taxon>
        <taxon>Neopterygii</taxon>
        <taxon>Teleostei</taxon>
        <taxon>Ostariophysi</taxon>
        <taxon>Cypriniformes</taxon>
        <taxon>Cyprinidae</taxon>
        <taxon>Cyprininae</taxon>
        <taxon>Sinocyclocheilus</taxon>
    </lineage>
</organism>
<evidence type="ECO:0000256" key="1">
    <source>
        <dbReference type="ARBA" id="ARBA00022734"/>
    </source>
</evidence>
<dbReference type="AlphaFoldDB" id="A0A671NYV6"/>
<dbReference type="PROSITE" id="PS50041">
    <property type="entry name" value="C_TYPE_LECTIN_2"/>
    <property type="match status" value="1"/>
</dbReference>
<dbReference type="PANTHER" id="PTHR46746">
    <property type="entry name" value="KILLER CELL LECTIN-LIKE RECEPTOR SUBFAMILY F MEMBER 2"/>
    <property type="match status" value="1"/>
</dbReference>
<evidence type="ECO:0000313" key="4">
    <source>
        <dbReference type="Ensembl" id="ENSSANP00000050879.1"/>
    </source>
</evidence>
<dbReference type="InterPro" id="IPR051379">
    <property type="entry name" value="C-type_Lectin_Receptor_IMM"/>
</dbReference>
<dbReference type="InterPro" id="IPR016186">
    <property type="entry name" value="C-type_lectin-like/link_sf"/>
</dbReference>
<dbReference type="InterPro" id="IPR001304">
    <property type="entry name" value="C-type_lectin-like"/>
</dbReference>
<dbReference type="InterPro" id="IPR016187">
    <property type="entry name" value="CTDL_fold"/>
</dbReference>
<name>A0A671NYV6_9TELE</name>
<dbReference type="InterPro" id="IPR018378">
    <property type="entry name" value="C-type_lectin_CS"/>
</dbReference>
<reference evidence="4" key="1">
    <citation type="submission" date="2025-08" db="UniProtKB">
        <authorList>
            <consortium name="Ensembl"/>
        </authorList>
    </citation>
    <scope>IDENTIFICATION</scope>
</reference>
<feature type="domain" description="C-type lectin" evidence="3">
    <location>
        <begin position="36"/>
        <end position="125"/>
    </location>
</feature>
<sequence length="136" mass="15913">NADLFSQPSLLKFTEGANIRFVSTSCQPCEEGWTAHRGKCYFFSSKKQTWFESRDLCNSNKVNVLHQDFLVSKIKETHWIGLNDLETEGHWVWMNKNCASLGNFDGFLNEWFDNSCRMQKKFICEKKNTFPLIDDI</sequence>
<keyword evidence="2" id="KW-1015">Disulfide bond</keyword>
<dbReference type="PANTHER" id="PTHR46746:SF9">
    <property type="entry name" value="CD209 ANTIGEN-LIKE PROTEIN C-LIKE"/>
    <property type="match status" value="1"/>
</dbReference>
<evidence type="ECO:0000256" key="2">
    <source>
        <dbReference type="ARBA" id="ARBA00023157"/>
    </source>
</evidence>
<dbReference type="PROSITE" id="PS00615">
    <property type="entry name" value="C_TYPE_LECTIN_1"/>
    <property type="match status" value="1"/>
</dbReference>
<evidence type="ECO:0000313" key="5">
    <source>
        <dbReference type="Proteomes" id="UP000472260"/>
    </source>
</evidence>
<dbReference type="SMART" id="SM00034">
    <property type="entry name" value="CLECT"/>
    <property type="match status" value="1"/>
</dbReference>
<keyword evidence="5" id="KW-1185">Reference proteome</keyword>
<dbReference type="GO" id="GO:0030246">
    <property type="term" value="F:carbohydrate binding"/>
    <property type="evidence" value="ECO:0007669"/>
    <property type="project" value="UniProtKB-KW"/>
</dbReference>
<dbReference type="Ensembl" id="ENSSANT00000054064.1">
    <property type="protein sequence ID" value="ENSSANP00000050879.1"/>
    <property type="gene ID" value="ENSSANG00000025521.1"/>
</dbReference>